<dbReference type="Pfam" id="PF00135">
    <property type="entry name" value="COesterase"/>
    <property type="match status" value="1"/>
</dbReference>
<evidence type="ECO:0000259" key="4">
    <source>
        <dbReference type="Pfam" id="PF00135"/>
    </source>
</evidence>
<keyword evidence="2 3" id="KW-0378">Hydrolase</keyword>
<accession>A0ABY7TAK6</accession>
<dbReference type="RefSeq" id="WP_273631503.1">
    <property type="nucleotide sequence ID" value="NZ_CP117167.1"/>
</dbReference>
<dbReference type="Gene3D" id="3.40.50.1820">
    <property type="entry name" value="alpha/beta hydrolase"/>
    <property type="match status" value="1"/>
</dbReference>
<dbReference type="SUPFAM" id="SSF53474">
    <property type="entry name" value="alpha/beta-Hydrolases"/>
    <property type="match status" value="1"/>
</dbReference>
<feature type="domain" description="Carboxylesterase type B" evidence="4">
    <location>
        <begin position="30"/>
        <end position="513"/>
    </location>
</feature>
<dbReference type="InterPro" id="IPR050309">
    <property type="entry name" value="Type-B_Carboxylest/Lipase"/>
</dbReference>
<evidence type="ECO:0000313" key="6">
    <source>
        <dbReference type="Proteomes" id="UP001216139"/>
    </source>
</evidence>
<evidence type="ECO:0000256" key="2">
    <source>
        <dbReference type="ARBA" id="ARBA00022801"/>
    </source>
</evidence>
<dbReference type="EMBL" id="CP117167">
    <property type="protein sequence ID" value="WCT13224.1"/>
    <property type="molecule type" value="Genomic_DNA"/>
</dbReference>
<dbReference type="InterPro" id="IPR002018">
    <property type="entry name" value="CarbesteraseB"/>
</dbReference>
<evidence type="ECO:0000313" key="5">
    <source>
        <dbReference type="EMBL" id="WCT13224.1"/>
    </source>
</evidence>
<evidence type="ECO:0000256" key="3">
    <source>
        <dbReference type="RuleBase" id="RU361235"/>
    </source>
</evidence>
<dbReference type="InterPro" id="IPR029058">
    <property type="entry name" value="AB_hydrolase_fold"/>
</dbReference>
<dbReference type="InterPro" id="IPR019826">
    <property type="entry name" value="Carboxylesterase_B_AS"/>
</dbReference>
<name>A0ABY7TAK6_9SPHI</name>
<organism evidence="5 6">
    <name type="scientific">Mucilaginibacter jinjuensis</name>
    <dbReference type="NCBI Taxonomy" id="1176721"/>
    <lineage>
        <taxon>Bacteria</taxon>
        <taxon>Pseudomonadati</taxon>
        <taxon>Bacteroidota</taxon>
        <taxon>Sphingobacteriia</taxon>
        <taxon>Sphingobacteriales</taxon>
        <taxon>Sphingobacteriaceae</taxon>
        <taxon>Mucilaginibacter</taxon>
    </lineage>
</organism>
<dbReference type="PROSITE" id="PS00122">
    <property type="entry name" value="CARBOXYLESTERASE_B_1"/>
    <property type="match status" value="1"/>
</dbReference>
<keyword evidence="6" id="KW-1185">Reference proteome</keyword>
<comment type="similarity">
    <text evidence="1 3">Belongs to the type-B carboxylesterase/lipase family.</text>
</comment>
<proteinExistence type="inferred from homology"/>
<dbReference type="EC" id="3.1.1.-" evidence="3"/>
<dbReference type="PANTHER" id="PTHR11559">
    <property type="entry name" value="CARBOXYLESTERASE"/>
    <property type="match status" value="1"/>
</dbReference>
<protein>
    <recommendedName>
        <fullName evidence="3">Carboxylic ester hydrolase</fullName>
        <ecNumber evidence="3">3.1.1.-</ecNumber>
    </recommendedName>
</protein>
<dbReference type="Proteomes" id="UP001216139">
    <property type="component" value="Chromosome"/>
</dbReference>
<sequence>MKKLFTLFFAFILAGIFIAFKRNSDSPLPPTVKTEQGLVSGVKSSSGDVMAFKGIPFAAPPIGNLRWKAPQPAIHWEGVRKCDDFGPSPMQPAPKLFFVWTNEFLIPEAPISEDCLYLNVWTKTASTHKKPVLVWIYGGGFGTGGAGVPIYDGEAMARKDVVFVSFNYRVGVFGFFAHPELSKESLIHSSGNYGLMDQIAALKWVKKNIAAFGGDPDNVTIAGQSAGSMSVNCLVASPKAKGLFQQAIAESGSMMISNQNKKMIDLNTAEAQGVVAAKGAEVTSLQDLRALSSQQLLEKVKGQFGPIADVYNILPEPVYQIFAEKKENKIPVIVGWNADEGIVPNLKNKEDYIKQLRADYGARANDVLKYYPAGTDEEAANSQVQLNRDVTFALSGYQWAKLQSSRRDKPVYVYNFTRRPPAEGEYIKYKSFHTAEVAYALDDLKFLDRPWQPVDHQLSKTMSDYWVNFARNGDPNGKGLPQWPQFNEKTNQVIVLGDKVSVQTILDKERLDFMLKLLNRTLEEIKQ</sequence>
<gene>
    <name evidence="5" type="ORF">PQO05_04675</name>
</gene>
<reference evidence="5 6" key="1">
    <citation type="submission" date="2023-02" db="EMBL/GenBank/DDBJ databases">
        <title>Genome sequence of Mucilaginibacter jinjuensis strain KACC 16571.</title>
        <authorList>
            <person name="Kim S."/>
            <person name="Heo J."/>
            <person name="Kwon S.-W."/>
        </authorList>
    </citation>
    <scope>NUCLEOTIDE SEQUENCE [LARGE SCALE GENOMIC DNA]</scope>
    <source>
        <strain evidence="5 6">KACC 16571</strain>
    </source>
</reference>
<evidence type="ECO:0000256" key="1">
    <source>
        <dbReference type="ARBA" id="ARBA00005964"/>
    </source>
</evidence>